<protein>
    <submittedName>
        <fullName evidence="2">Acyl-CoA hydrolase</fullName>
    </submittedName>
</protein>
<dbReference type="InterPro" id="IPR026888">
    <property type="entry name" value="AcetylCoA_hyd_C"/>
</dbReference>
<evidence type="ECO:0000313" key="3">
    <source>
        <dbReference type="Proteomes" id="UP001620514"/>
    </source>
</evidence>
<dbReference type="InterPro" id="IPR038460">
    <property type="entry name" value="AcetylCoA_hyd_C_sf"/>
</dbReference>
<proteinExistence type="predicted"/>
<dbReference type="GO" id="GO:0016787">
    <property type="term" value="F:hydrolase activity"/>
    <property type="evidence" value="ECO:0007669"/>
    <property type="project" value="UniProtKB-KW"/>
</dbReference>
<keyword evidence="3" id="KW-1185">Reference proteome</keyword>
<sequence>MVARLASPATTPRTDTHRVVTGYGVANLKGLSPTQRVAAFIRLVSPTFATR</sequence>
<keyword evidence="2" id="KW-0378">Hydrolase</keyword>
<gene>
    <name evidence="2" type="ORF">ABH943_004011</name>
</gene>
<evidence type="ECO:0000259" key="1">
    <source>
        <dbReference type="Pfam" id="PF13336"/>
    </source>
</evidence>
<evidence type="ECO:0000313" key="2">
    <source>
        <dbReference type="EMBL" id="MFK4443989.1"/>
    </source>
</evidence>
<dbReference type="Proteomes" id="UP001620514">
    <property type="component" value="Unassembled WGS sequence"/>
</dbReference>
<dbReference type="Pfam" id="PF13336">
    <property type="entry name" value="AcetylCoA_hyd_C"/>
    <property type="match status" value="1"/>
</dbReference>
<dbReference type="SUPFAM" id="SSF100950">
    <property type="entry name" value="NagB/RpiA/CoA transferase-like"/>
    <property type="match status" value="1"/>
</dbReference>
<accession>A0ABW8MJY7</accession>
<dbReference type="EMBL" id="JBIYDN010000012">
    <property type="protein sequence ID" value="MFK4443989.1"/>
    <property type="molecule type" value="Genomic_DNA"/>
</dbReference>
<comment type="caution">
    <text evidence="2">The sequence shown here is derived from an EMBL/GenBank/DDBJ whole genome shotgun (WGS) entry which is preliminary data.</text>
</comment>
<reference evidence="2 3" key="1">
    <citation type="submission" date="2024-11" db="EMBL/GenBank/DDBJ databases">
        <title>Using genomics to understand microbial adaptation to soil warming.</title>
        <authorList>
            <person name="Deangelis K.M. PhD."/>
        </authorList>
    </citation>
    <scope>NUCLEOTIDE SEQUENCE [LARGE SCALE GENOMIC DNA]</scope>
    <source>
        <strain evidence="2 3">GAS97</strain>
    </source>
</reference>
<feature type="domain" description="Acetyl-CoA hydrolase/transferase C-terminal" evidence="1">
    <location>
        <begin position="6"/>
        <end position="48"/>
    </location>
</feature>
<name>A0ABW8MJY7_9BURK</name>
<organism evidence="2 3">
    <name type="scientific">Caballeronia udeis</name>
    <dbReference type="NCBI Taxonomy" id="1232866"/>
    <lineage>
        <taxon>Bacteria</taxon>
        <taxon>Pseudomonadati</taxon>
        <taxon>Pseudomonadota</taxon>
        <taxon>Betaproteobacteria</taxon>
        <taxon>Burkholderiales</taxon>
        <taxon>Burkholderiaceae</taxon>
        <taxon>Caballeronia</taxon>
    </lineage>
</organism>
<dbReference type="RefSeq" id="WP_404609091.1">
    <property type="nucleotide sequence ID" value="NZ_JBIYDN010000012.1"/>
</dbReference>
<dbReference type="Gene3D" id="3.40.1080.20">
    <property type="entry name" value="Acetyl-CoA hydrolase/transferase C-terminal domain"/>
    <property type="match status" value="1"/>
</dbReference>
<dbReference type="InterPro" id="IPR037171">
    <property type="entry name" value="NagB/RpiA_transferase-like"/>
</dbReference>